<dbReference type="AlphaFoldDB" id="A0AAU9SU14"/>
<keyword evidence="13" id="KW-1185">Reference proteome</keyword>
<sequence length="410" mass="46055">MEESFRVRIDKIFGSLSSSSASPSSLSNLWCLAEDEIDRNEQSGGKEVSGSGFRSSQFDSKSFPDVPRQETEPEELSVDGGEGESSVSQKPNDYNDEEWEIKSSIGMDTTLDMEEEEDENDKVAVGDELYGYTNDVNDYETEADEWVELPTSLKEREKDPRANHIAAENRLKEDAEAVNKLISLHVSEVHEDDLSMSTSEKEKALVVSEDLLGDNKEIDVGSADDSGLKPILKRKENHADSKLQKRVRFSAEIGDDKCNGGDKDTVMETSSPEENTVQPDYPCGIPDYMRNPSKYTRYTFDEGEVDEESNRKAYMDFLNMIRRRDEPVVDPLVELPSSVAFVPKRKPMAESKVENVDKGCEGRRGAIAVVDTIEDSTLSAMEEDEPETALNVKRRPGRQYRARAKDDQEE</sequence>
<dbReference type="GO" id="GO:0008380">
    <property type="term" value="P:RNA splicing"/>
    <property type="evidence" value="ECO:0007669"/>
    <property type="project" value="UniProtKB-KW"/>
</dbReference>
<evidence type="ECO:0000256" key="4">
    <source>
        <dbReference type="ARBA" id="ARBA00022490"/>
    </source>
</evidence>
<evidence type="ECO:0000256" key="7">
    <source>
        <dbReference type="ARBA" id="ARBA00023187"/>
    </source>
</evidence>
<keyword evidence="5" id="KW-0507">mRNA processing</keyword>
<organism evidence="12 13">
    <name type="scientific">Thlaspi arvense</name>
    <name type="common">Field penny-cress</name>
    <dbReference type="NCBI Taxonomy" id="13288"/>
    <lineage>
        <taxon>Eukaryota</taxon>
        <taxon>Viridiplantae</taxon>
        <taxon>Streptophyta</taxon>
        <taxon>Embryophyta</taxon>
        <taxon>Tracheophyta</taxon>
        <taxon>Spermatophyta</taxon>
        <taxon>Magnoliopsida</taxon>
        <taxon>eudicotyledons</taxon>
        <taxon>Gunneridae</taxon>
        <taxon>Pentapetalae</taxon>
        <taxon>rosids</taxon>
        <taxon>malvids</taxon>
        <taxon>Brassicales</taxon>
        <taxon>Brassicaceae</taxon>
        <taxon>Thlaspideae</taxon>
        <taxon>Thlaspi</taxon>
    </lineage>
</organism>
<comment type="similarity">
    <text evidence="3">Belongs to the TSSC4 family.</text>
</comment>
<protein>
    <recommendedName>
        <fullName evidence="9">U5 small nuclear ribonucleoprotein TSSC4</fullName>
    </recommendedName>
</protein>
<feature type="compositionally biased region" description="Polar residues" evidence="11">
    <location>
        <begin position="267"/>
        <end position="278"/>
    </location>
</feature>
<evidence type="ECO:0000256" key="1">
    <source>
        <dbReference type="ARBA" id="ARBA00004123"/>
    </source>
</evidence>
<dbReference type="GO" id="GO:0005681">
    <property type="term" value="C:spliceosomal complex"/>
    <property type="evidence" value="ECO:0007669"/>
    <property type="project" value="UniProtKB-KW"/>
</dbReference>
<keyword evidence="6" id="KW-0747">Spliceosome</keyword>
<evidence type="ECO:0000256" key="6">
    <source>
        <dbReference type="ARBA" id="ARBA00022728"/>
    </source>
</evidence>
<dbReference type="PANTHER" id="PTHR13445">
    <property type="entry name" value="TUMOR SUPPRESSING SUBTRANSFERABLE CANDIDATE 4 TSSC4"/>
    <property type="match status" value="1"/>
</dbReference>
<keyword evidence="8" id="KW-0539">Nucleus</keyword>
<name>A0AAU9SU14_THLAR</name>
<dbReference type="Proteomes" id="UP000836841">
    <property type="component" value="Chromosome 6"/>
</dbReference>
<evidence type="ECO:0000256" key="5">
    <source>
        <dbReference type="ARBA" id="ARBA00022664"/>
    </source>
</evidence>
<proteinExistence type="inferred from homology"/>
<evidence type="ECO:0000313" key="12">
    <source>
        <dbReference type="EMBL" id="CAH2072803.1"/>
    </source>
</evidence>
<evidence type="ECO:0000313" key="13">
    <source>
        <dbReference type="Proteomes" id="UP000836841"/>
    </source>
</evidence>
<keyword evidence="7" id="KW-0508">mRNA splicing</keyword>
<comment type="function">
    <text evidence="10">Protein associated with the U5 snRNP, during its maturation and its post-splicing recycling and which is required for spliceosomal tri-snRNP complex assembly in the nucleus. Has a molecular sequestering activity and transiently hinders SNRNP200 binding sites for constitutive splicing factors that intervene later during the assembly of the spliceosome and splicing. Together with its molecular sequestering activity, may also function as a molecular adapter and placeholder, coordinating the assembly of the U5 snRNP and its association with the U4/U6 di-snRNP.</text>
</comment>
<feature type="region of interest" description="Disordered" evidence="11">
    <location>
        <begin position="40"/>
        <end position="123"/>
    </location>
</feature>
<accession>A0AAU9SU14</accession>
<feature type="compositionally biased region" description="Basic and acidic residues" evidence="11">
    <location>
        <begin position="254"/>
        <end position="266"/>
    </location>
</feature>
<evidence type="ECO:0000256" key="8">
    <source>
        <dbReference type="ARBA" id="ARBA00023242"/>
    </source>
</evidence>
<evidence type="ECO:0000256" key="9">
    <source>
        <dbReference type="ARBA" id="ARBA00035304"/>
    </source>
</evidence>
<evidence type="ECO:0000256" key="2">
    <source>
        <dbReference type="ARBA" id="ARBA00004496"/>
    </source>
</evidence>
<evidence type="ECO:0000256" key="10">
    <source>
        <dbReference type="ARBA" id="ARBA00045970"/>
    </source>
</evidence>
<reference evidence="12 13" key="1">
    <citation type="submission" date="2022-03" db="EMBL/GenBank/DDBJ databases">
        <authorList>
            <person name="Nunn A."/>
            <person name="Chopra R."/>
            <person name="Nunn A."/>
            <person name="Contreras Garrido A."/>
        </authorList>
    </citation>
    <scope>NUCLEOTIDE SEQUENCE [LARGE SCALE GENOMIC DNA]</scope>
</reference>
<dbReference type="InterPro" id="IPR029338">
    <property type="entry name" value="TSSC4"/>
</dbReference>
<dbReference type="EMBL" id="OU466862">
    <property type="protein sequence ID" value="CAH2072803.1"/>
    <property type="molecule type" value="Genomic_DNA"/>
</dbReference>
<comment type="subcellular location">
    <subcellularLocation>
        <location evidence="2">Cytoplasm</location>
    </subcellularLocation>
    <subcellularLocation>
        <location evidence="1">Nucleus</location>
    </subcellularLocation>
</comment>
<evidence type="ECO:0000256" key="11">
    <source>
        <dbReference type="SAM" id="MobiDB-lite"/>
    </source>
</evidence>
<feature type="region of interest" description="Disordered" evidence="11">
    <location>
        <begin position="377"/>
        <end position="410"/>
    </location>
</feature>
<feature type="region of interest" description="Disordered" evidence="11">
    <location>
        <begin position="253"/>
        <end position="284"/>
    </location>
</feature>
<evidence type="ECO:0000256" key="3">
    <source>
        <dbReference type="ARBA" id="ARBA00010362"/>
    </source>
</evidence>
<dbReference type="GO" id="GO:0006397">
    <property type="term" value="P:mRNA processing"/>
    <property type="evidence" value="ECO:0007669"/>
    <property type="project" value="UniProtKB-KW"/>
</dbReference>
<gene>
    <name evidence="12" type="ORF">TAV2_LOCUS19526</name>
</gene>
<dbReference type="Pfam" id="PF15264">
    <property type="entry name" value="TSSC4"/>
    <property type="match status" value="1"/>
</dbReference>
<dbReference type="PANTHER" id="PTHR13445:SF3">
    <property type="entry name" value="U5 SMALL NUCLEAR RIBONUCLEOPROTEIN TSSC4"/>
    <property type="match status" value="1"/>
</dbReference>
<dbReference type="GO" id="GO:0005737">
    <property type="term" value="C:cytoplasm"/>
    <property type="evidence" value="ECO:0007669"/>
    <property type="project" value="UniProtKB-SubCell"/>
</dbReference>
<feature type="compositionally biased region" description="Basic residues" evidence="11">
    <location>
        <begin position="392"/>
        <end position="402"/>
    </location>
</feature>
<keyword evidence="4" id="KW-0963">Cytoplasm</keyword>
<feature type="compositionally biased region" description="Acidic residues" evidence="11">
    <location>
        <begin position="111"/>
        <end position="120"/>
    </location>
</feature>